<feature type="transmembrane region" description="Helical" evidence="1">
    <location>
        <begin position="23"/>
        <end position="41"/>
    </location>
</feature>
<dbReference type="Proteomes" id="UP000244928">
    <property type="component" value="Chromosome"/>
</dbReference>
<dbReference type="AlphaFoldDB" id="A0A2S1R5F2"/>
<protein>
    <recommendedName>
        <fullName evidence="4">DUF2530 domain-containing protein</fullName>
    </recommendedName>
</protein>
<name>A0A2S1R5F2_9ACTN</name>
<organism evidence="2 3">
    <name type="scientific">Dietzia lutea</name>
    <dbReference type="NCBI Taxonomy" id="546160"/>
    <lineage>
        <taxon>Bacteria</taxon>
        <taxon>Bacillati</taxon>
        <taxon>Actinomycetota</taxon>
        <taxon>Actinomycetes</taxon>
        <taxon>Mycobacteriales</taxon>
        <taxon>Dietziaceae</taxon>
        <taxon>Dietzia</taxon>
    </lineage>
</organism>
<keyword evidence="1" id="KW-0472">Membrane</keyword>
<dbReference type="InterPro" id="IPR019681">
    <property type="entry name" value="DUF2530"/>
</dbReference>
<sequence length="89" mass="9435">MTDEATDTQVPPIPTYLLDPRPVVILGTLAWTLALLAHMLMTDIDMRTVVLCAVGIGVGAVGSIVYALQRRAVLRGSAGAQQGLDFDRG</sequence>
<evidence type="ECO:0000313" key="2">
    <source>
        <dbReference type="EMBL" id="AWH91509.1"/>
    </source>
</evidence>
<feature type="transmembrane region" description="Helical" evidence="1">
    <location>
        <begin position="48"/>
        <end position="68"/>
    </location>
</feature>
<keyword evidence="1" id="KW-1133">Transmembrane helix</keyword>
<proteinExistence type="predicted"/>
<dbReference type="KEGG" id="dlu:A6035_04255"/>
<evidence type="ECO:0000256" key="1">
    <source>
        <dbReference type="SAM" id="Phobius"/>
    </source>
</evidence>
<keyword evidence="1" id="KW-0812">Transmembrane</keyword>
<dbReference type="Pfam" id="PF10745">
    <property type="entry name" value="DUF2530"/>
    <property type="match status" value="1"/>
</dbReference>
<evidence type="ECO:0000313" key="3">
    <source>
        <dbReference type="Proteomes" id="UP000244928"/>
    </source>
</evidence>
<dbReference type="RefSeq" id="WP_108846769.1">
    <property type="nucleotide sequence ID" value="NZ_CP015449.1"/>
</dbReference>
<reference evidence="2 3" key="1">
    <citation type="submission" date="2016-04" db="EMBL/GenBank/DDBJ databases">
        <title>Complete genome sequence of Dietzia lutea YIM 80766T, a strain isolated from desert soil in Egypt.</title>
        <authorList>
            <person name="Zhao J."/>
            <person name="Hu B."/>
            <person name="Geng S."/>
            <person name="Nie Y."/>
            <person name="Tang Y."/>
        </authorList>
    </citation>
    <scope>NUCLEOTIDE SEQUENCE [LARGE SCALE GENOMIC DNA]</scope>
    <source>
        <strain evidence="2 3">YIM 80766</strain>
    </source>
</reference>
<dbReference type="EMBL" id="CP015449">
    <property type="protein sequence ID" value="AWH91509.1"/>
    <property type="molecule type" value="Genomic_DNA"/>
</dbReference>
<gene>
    <name evidence="2" type="ORF">A6035_04255</name>
</gene>
<keyword evidence="3" id="KW-1185">Reference proteome</keyword>
<accession>A0A2S1R5F2</accession>
<evidence type="ECO:0008006" key="4">
    <source>
        <dbReference type="Google" id="ProtNLM"/>
    </source>
</evidence>